<name>A0A0C9YVK5_9AGAM</name>
<dbReference type="AlphaFoldDB" id="A0A0C9YVK5"/>
<accession>A0A0C9YVK5</accession>
<dbReference type="HOGENOM" id="CLU_161090_0_0_1"/>
<organism evidence="1 2">
    <name type="scientific">Pisolithus microcarpus 441</name>
    <dbReference type="NCBI Taxonomy" id="765257"/>
    <lineage>
        <taxon>Eukaryota</taxon>
        <taxon>Fungi</taxon>
        <taxon>Dikarya</taxon>
        <taxon>Basidiomycota</taxon>
        <taxon>Agaricomycotina</taxon>
        <taxon>Agaricomycetes</taxon>
        <taxon>Agaricomycetidae</taxon>
        <taxon>Boletales</taxon>
        <taxon>Sclerodermatineae</taxon>
        <taxon>Pisolithaceae</taxon>
        <taxon>Pisolithus</taxon>
    </lineage>
</organism>
<feature type="non-terminal residue" evidence="1">
    <location>
        <position position="98"/>
    </location>
</feature>
<sequence>MSVRLLTTFYDGTCMSATVSAVFLARSVVVDSRVFLIAEKTFLSRRRQQYRVLPLMVEGLPWGEGQDERGRDLFAEIDTRPANQPATLVGFTQLFRCL</sequence>
<proteinExistence type="predicted"/>
<keyword evidence="2" id="KW-1185">Reference proteome</keyword>
<feature type="non-terminal residue" evidence="1">
    <location>
        <position position="1"/>
    </location>
</feature>
<reference evidence="2" key="2">
    <citation type="submission" date="2015-01" db="EMBL/GenBank/DDBJ databases">
        <title>Evolutionary Origins and Diversification of the Mycorrhizal Mutualists.</title>
        <authorList>
            <consortium name="DOE Joint Genome Institute"/>
            <consortium name="Mycorrhizal Genomics Consortium"/>
            <person name="Kohler A."/>
            <person name="Kuo A."/>
            <person name="Nagy L.G."/>
            <person name="Floudas D."/>
            <person name="Copeland A."/>
            <person name="Barry K.W."/>
            <person name="Cichocki N."/>
            <person name="Veneault-Fourrey C."/>
            <person name="LaButti K."/>
            <person name="Lindquist E.A."/>
            <person name="Lipzen A."/>
            <person name="Lundell T."/>
            <person name="Morin E."/>
            <person name="Murat C."/>
            <person name="Riley R."/>
            <person name="Ohm R."/>
            <person name="Sun H."/>
            <person name="Tunlid A."/>
            <person name="Henrissat B."/>
            <person name="Grigoriev I.V."/>
            <person name="Hibbett D.S."/>
            <person name="Martin F."/>
        </authorList>
    </citation>
    <scope>NUCLEOTIDE SEQUENCE [LARGE SCALE GENOMIC DNA]</scope>
    <source>
        <strain evidence="2">441</strain>
    </source>
</reference>
<evidence type="ECO:0000313" key="1">
    <source>
        <dbReference type="EMBL" id="KIK14222.1"/>
    </source>
</evidence>
<gene>
    <name evidence="1" type="ORF">PISMIDRAFT_688092</name>
</gene>
<protein>
    <submittedName>
        <fullName evidence="1">Uncharacterized protein</fullName>
    </submittedName>
</protein>
<dbReference type="Proteomes" id="UP000054018">
    <property type="component" value="Unassembled WGS sequence"/>
</dbReference>
<evidence type="ECO:0000313" key="2">
    <source>
        <dbReference type="Proteomes" id="UP000054018"/>
    </source>
</evidence>
<reference evidence="1 2" key="1">
    <citation type="submission" date="2014-04" db="EMBL/GenBank/DDBJ databases">
        <authorList>
            <consortium name="DOE Joint Genome Institute"/>
            <person name="Kuo A."/>
            <person name="Kohler A."/>
            <person name="Costa M.D."/>
            <person name="Nagy L.G."/>
            <person name="Floudas D."/>
            <person name="Copeland A."/>
            <person name="Barry K.W."/>
            <person name="Cichocki N."/>
            <person name="Veneault-Fourrey C."/>
            <person name="LaButti K."/>
            <person name="Lindquist E.A."/>
            <person name="Lipzen A."/>
            <person name="Lundell T."/>
            <person name="Morin E."/>
            <person name="Murat C."/>
            <person name="Sun H."/>
            <person name="Tunlid A."/>
            <person name="Henrissat B."/>
            <person name="Grigoriev I.V."/>
            <person name="Hibbett D.S."/>
            <person name="Martin F."/>
            <person name="Nordberg H.P."/>
            <person name="Cantor M.N."/>
            <person name="Hua S.X."/>
        </authorList>
    </citation>
    <scope>NUCLEOTIDE SEQUENCE [LARGE SCALE GENOMIC DNA]</scope>
    <source>
        <strain evidence="1 2">441</strain>
    </source>
</reference>
<dbReference type="EMBL" id="KN833949">
    <property type="protein sequence ID" value="KIK14222.1"/>
    <property type="molecule type" value="Genomic_DNA"/>
</dbReference>